<dbReference type="Pfam" id="PF03514">
    <property type="entry name" value="GRAS"/>
    <property type="match status" value="1"/>
</dbReference>
<keyword evidence="6" id="KW-1185">Reference proteome</keyword>
<dbReference type="OrthoDB" id="677896at2759"/>
<protein>
    <submittedName>
        <fullName evidence="5">Scarecrow-like protein 8</fullName>
    </submittedName>
</protein>
<keyword evidence="1" id="KW-0805">Transcription regulation</keyword>
<reference evidence="5 6" key="1">
    <citation type="journal article" date="2017" name="Nature">
        <title>The Apostasia genome and the evolution of orchids.</title>
        <authorList>
            <person name="Zhang G.Q."/>
            <person name="Liu K.W."/>
            <person name="Li Z."/>
            <person name="Lohaus R."/>
            <person name="Hsiao Y.Y."/>
            <person name="Niu S.C."/>
            <person name="Wang J.Y."/>
            <person name="Lin Y.C."/>
            <person name="Xu Q."/>
            <person name="Chen L.J."/>
            <person name="Yoshida K."/>
            <person name="Fujiwara S."/>
            <person name="Wang Z.W."/>
            <person name="Zhang Y.Q."/>
            <person name="Mitsuda N."/>
            <person name="Wang M."/>
            <person name="Liu G.H."/>
            <person name="Pecoraro L."/>
            <person name="Huang H.X."/>
            <person name="Xiao X.J."/>
            <person name="Lin M."/>
            <person name="Wu X.Y."/>
            <person name="Wu W.L."/>
            <person name="Chen Y.Y."/>
            <person name="Chang S.B."/>
            <person name="Sakamoto S."/>
            <person name="Ohme-Takagi M."/>
            <person name="Yagi M."/>
            <person name="Zeng S.J."/>
            <person name="Shen C.Y."/>
            <person name="Yeh C.M."/>
            <person name="Luo Y.B."/>
            <person name="Tsai W.C."/>
            <person name="Van de Peer Y."/>
            <person name="Liu Z.J."/>
        </authorList>
    </citation>
    <scope>NUCLEOTIDE SEQUENCE [LARGE SCALE GENOMIC DNA]</scope>
    <source>
        <strain evidence="6">cv. Shenzhen</strain>
        <tissue evidence="5">Stem</tissue>
    </source>
</reference>
<organism evidence="5 6">
    <name type="scientific">Apostasia shenzhenica</name>
    <dbReference type="NCBI Taxonomy" id="1088818"/>
    <lineage>
        <taxon>Eukaryota</taxon>
        <taxon>Viridiplantae</taxon>
        <taxon>Streptophyta</taxon>
        <taxon>Embryophyta</taxon>
        <taxon>Tracheophyta</taxon>
        <taxon>Spermatophyta</taxon>
        <taxon>Magnoliopsida</taxon>
        <taxon>Liliopsida</taxon>
        <taxon>Asparagales</taxon>
        <taxon>Orchidaceae</taxon>
        <taxon>Apostasioideae</taxon>
        <taxon>Apostasia</taxon>
    </lineage>
</organism>
<feature type="region of interest" description="SAW" evidence="3">
    <location>
        <begin position="503"/>
        <end position="579"/>
    </location>
</feature>
<comment type="caution">
    <text evidence="3">Lacks conserved residue(s) required for the propagation of feature annotation.</text>
</comment>
<dbReference type="PROSITE" id="PS50985">
    <property type="entry name" value="GRAS"/>
    <property type="match status" value="1"/>
</dbReference>
<dbReference type="Proteomes" id="UP000236161">
    <property type="component" value="Unassembled WGS sequence"/>
</dbReference>
<evidence type="ECO:0000313" key="5">
    <source>
        <dbReference type="EMBL" id="PKA60416.1"/>
    </source>
</evidence>
<feature type="short sequence motif" description="VHIID" evidence="3">
    <location>
        <begin position="308"/>
        <end position="312"/>
    </location>
</feature>
<dbReference type="EMBL" id="KZ451939">
    <property type="protein sequence ID" value="PKA60416.1"/>
    <property type="molecule type" value="Genomic_DNA"/>
</dbReference>
<dbReference type="InterPro" id="IPR005202">
    <property type="entry name" value="TF_GRAS"/>
</dbReference>
<feature type="compositionally biased region" description="Low complexity" evidence="4">
    <location>
        <begin position="174"/>
        <end position="200"/>
    </location>
</feature>
<sequence>MASSFPGSDLPRAVGYGVGSAVQLPYQQRSDDAGTVAGAGGILKRSLTELERQQQMQNAIFLRSVKQRNHLSSPISPLSLVDLSCLSPAAVSLRGLDFSVWPSPAEASAAQAESEKKLSMTNQLLELERQLLDDDEDELSVYGSVLTNSEWSKTMQALASAVPAALPTPATNQSSLSPSPTTSSSSSSSSRASCSPSPSVSSRLMLQDTAAAISEGNLDAAVANLAVLKLAANPLGDPEQRLAAMMVAALVSRINSRALGSSAMIADVCSAEHQAAAHMLYEASPCFKLTLMAANLAILEATKDSPKVHILDFDLGQGRQMASLIHAIAERHRKLSPSRPPPAVKITAVCDPSFPFNSSAAGDSKLVGDRLGKLADRLGLALLFSSVTLRTTELSRETLGCELGESLAVNFAFVLSRVADESVSPANPRDELLRRVKALRPAVVALAEQDMNGNTAPFAARFSEACAHYGALLESLDATAGRDSVDRARVEACLARKAANSVASEGSDRVERCEVYGKWRARFGMAGFHPVPIGPAAAEPVKARFSSIGNNPGFTIKEEAGWLGCGWMGRVLIVASTWR</sequence>
<dbReference type="PANTHER" id="PTHR31636">
    <property type="entry name" value="OSJNBA0084A10.13 PROTEIN-RELATED"/>
    <property type="match status" value="1"/>
</dbReference>
<evidence type="ECO:0000256" key="4">
    <source>
        <dbReference type="SAM" id="MobiDB-lite"/>
    </source>
</evidence>
<dbReference type="AlphaFoldDB" id="A0A2I0AY12"/>
<keyword evidence="2" id="KW-0804">Transcription</keyword>
<comment type="similarity">
    <text evidence="3">Belongs to the GRAS family.</text>
</comment>
<evidence type="ECO:0000256" key="1">
    <source>
        <dbReference type="ARBA" id="ARBA00023015"/>
    </source>
</evidence>
<name>A0A2I0AY12_9ASPA</name>
<evidence type="ECO:0000256" key="3">
    <source>
        <dbReference type="PROSITE-ProRule" id="PRU01191"/>
    </source>
</evidence>
<dbReference type="STRING" id="1088818.A0A2I0AY12"/>
<accession>A0A2I0AY12</accession>
<feature type="region of interest" description="Disordered" evidence="4">
    <location>
        <begin position="168"/>
        <end position="200"/>
    </location>
</feature>
<gene>
    <name evidence="5" type="primary">SCL8</name>
    <name evidence="5" type="ORF">AXF42_Ash008476</name>
</gene>
<evidence type="ECO:0000256" key="2">
    <source>
        <dbReference type="ARBA" id="ARBA00023163"/>
    </source>
</evidence>
<evidence type="ECO:0000313" key="6">
    <source>
        <dbReference type="Proteomes" id="UP000236161"/>
    </source>
</evidence>
<proteinExistence type="inferred from homology"/>